<dbReference type="OrthoDB" id="6718656at2759"/>
<keyword evidence="3" id="KW-0749">Sporulation</keyword>
<dbReference type="GO" id="GO:0003713">
    <property type="term" value="F:transcription coactivator activity"/>
    <property type="evidence" value="ECO:0007669"/>
    <property type="project" value="TreeGrafter"/>
</dbReference>
<feature type="region of interest" description="Disordered" evidence="8">
    <location>
        <begin position="249"/>
        <end position="280"/>
    </location>
</feature>
<dbReference type="InterPro" id="IPR002110">
    <property type="entry name" value="Ankyrin_rpt"/>
</dbReference>
<feature type="compositionally biased region" description="Low complexity" evidence="8">
    <location>
        <begin position="260"/>
        <end position="277"/>
    </location>
</feature>
<evidence type="ECO:0000256" key="5">
    <source>
        <dbReference type="ARBA" id="ARBA00023321"/>
    </source>
</evidence>
<dbReference type="InterPro" id="IPR051642">
    <property type="entry name" value="SWI6-like"/>
</dbReference>
<dbReference type="GO" id="GO:0030435">
    <property type="term" value="P:sporulation resulting in formation of a cellular spore"/>
    <property type="evidence" value="ECO:0007669"/>
    <property type="project" value="UniProtKB-KW"/>
</dbReference>
<dbReference type="InterPro" id="IPR003163">
    <property type="entry name" value="Tscrpt_reg_HTH_APSES-type"/>
</dbReference>
<feature type="domain" description="HTH APSES-type" evidence="9">
    <location>
        <begin position="87"/>
        <end position="194"/>
    </location>
</feature>
<dbReference type="Pfam" id="PF04383">
    <property type="entry name" value="KilA-N"/>
    <property type="match status" value="1"/>
</dbReference>
<dbReference type="EMBL" id="DS028095">
    <property type="protein sequence ID" value="KMP05596.1"/>
    <property type="molecule type" value="Genomic_DNA"/>
</dbReference>
<dbReference type="InterPro" id="IPR036770">
    <property type="entry name" value="Ankyrin_rpt-contain_sf"/>
</dbReference>
<evidence type="ECO:0000256" key="1">
    <source>
        <dbReference type="ARBA" id="ARBA00019309"/>
    </source>
</evidence>
<feature type="coiled-coil region" evidence="7">
    <location>
        <begin position="680"/>
        <end position="731"/>
    </location>
</feature>
<proteinExistence type="predicted"/>
<evidence type="ECO:0000256" key="6">
    <source>
        <dbReference type="ARBA" id="ARBA00031907"/>
    </source>
</evidence>
<dbReference type="Gene3D" id="1.25.40.20">
    <property type="entry name" value="Ankyrin repeat-containing domain"/>
    <property type="match status" value="1"/>
</dbReference>
<dbReference type="InterPro" id="IPR018004">
    <property type="entry name" value="KilA/APSES_HTH"/>
</dbReference>
<dbReference type="PANTHER" id="PTHR43828">
    <property type="entry name" value="ASPARAGINASE"/>
    <property type="match status" value="1"/>
</dbReference>
<keyword evidence="5" id="KW-0183">Conidiation</keyword>
<evidence type="ECO:0000259" key="9">
    <source>
        <dbReference type="PROSITE" id="PS51299"/>
    </source>
</evidence>
<dbReference type="SMART" id="SM01252">
    <property type="entry name" value="KilA-N"/>
    <property type="match status" value="1"/>
</dbReference>
<feature type="compositionally biased region" description="Low complexity" evidence="8">
    <location>
        <begin position="23"/>
        <end position="35"/>
    </location>
</feature>
<accession>A0A0J6YAA1</accession>
<dbReference type="PANTHER" id="PTHR43828:SF3">
    <property type="entry name" value="CHROMO DOMAIN-CONTAINING PROTEIN"/>
    <property type="match status" value="1"/>
</dbReference>
<evidence type="ECO:0000313" key="10">
    <source>
        <dbReference type="EMBL" id="KMP05596.1"/>
    </source>
</evidence>
<dbReference type="GO" id="GO:0001228">
    <property type="term" value="F:DNA-binding transcription activator activity, RNA polymerase II-specific"/>
    <property type="evidence" value="ECO:0007669"/>
    <property type="project" value="UniProtKB-ARBA"/>
</dbReference>
<reference evidence="11" key="1">
    <citation type="journal article" date="2010" name="Genome Res.">
        <title>Population genomic sequencing of Coccidioides fungi reveals recent hybridization and transposon control.</title>
        <authorList>
            <person name="Neafsey D.E."/>
            <person name="Barker B.M."/>
            <person name="Sharpton T.J."/>
            <person name="Stajich J.E."/>
            <person name="Park D.J."/>
            <person name="Whiston E."/>
            <person name="Hung C.-Y."/>
            <person name="McMahan C."/>
            <person name="White J."/>
            <person name="Sykes S."/>
            <person name="Heiman D."/>
            <person name="Young S."/>
            <person name="Zeng Q."/>
            <person name="Abouelleil A."/>
            <person name="Aftuck L."/>
            <person name="Bessette D."/>
            <person name="Brown A."/>
            <person name="FitzGerald M."/>
            <person name="Lui A."/>
            <person name="Macdonald J.P."/>
            <person name="Priest M."/>
            <person name="Orbach M.J."/>
            <person name="Galgiani J.N."/>
            <person name="Kirkland T.N."/>
            <person name="Cole G.T."/>
            <person name="Birren B.W."/>
            <person name="Henn M.R."/>
            <person name="Taylor J.W."/>
            <person name="Rounsley S.D."/>
        </authorList>
    </citation>
    <scope>NUCLEOTIDE SEQUENCE [LARGE SCALE GENOMIC DNA]</scope>
    <source>
        <strain evidence="11">RMSCC 2394</strain>
    </source>
</reference>
<protein>
    <recommendedName>
        <fullName evidence="1">Cell pattern formation-associated protein stuA</fullName>
    </recommendedName>
    <alternativeName>
        <fullName evidence="6">Stunted protein A</fullName>
    </alternativeName>
</protein>
<evidence type="ECO:0000256" key="2">
    <source>
        <dbReference type="ARBA" id="ARBA00022737"/>
    </source>
</evidence>
<keyword evidence="2" id="KW-0677">Repeat</keyword>
<sequence>MSASQSSVAPPNGPPLSRSHRTSFSASQPPASGPAASPPPPASQQSNMSVSFSNGGGGGRLMESRSFGGYGDNSGHGLYNGNYRPQIYTAVYSNVSVYEMEVNGVAVMRRRSDSWLNATQILKVAGVVKARRTKTLEKEVVSGEHEKVQGGYGKYQGTWVSYQRGVELCRRYHVEDLLRPLLEYDMGQDGVSQAGQGAIDTPTKEQAMAAQRKRLYYGMDSQGSSSHGTFFQSISRTAASAVSAINKARFDSPASRGPDSRQPSAMRRSSQMSSQESHIPLGSQQSMYSVASDSGFASNMQPSQRSMIDHGEETQEPPRKRMRSCSSLQPRSFNASMNDPTPTEPSESFYEQIEAQTDGASDYAHGLKPLPAATTPERYQKMKLIMTLFLDKRAKDFSTHPAFLTLSSEDLEIPLDEYLNSALHWAAMLARMPLLHALVAKGVSIHRLNAAGETALQKAVGTRNNLDYRTFSKLLQVLAPTIEIIDHHGRTVLHHIAMMAATGGDGHVAAKHYLECLLEFIVRHGGPSNSQQSTVNGANNVLGPQSMEIIGLGRFMSDMVNIQDDKGDTALNLAGRARTILVPQLLEVGASPHIPNHTGLRPADYGVGVDMVNSGGQGQLNGDANDSFSNQLARTKKDILNSTIVQITSAIEESFSMVDKDLSDDLSQKQQEFDHWHAKIRESARLRQIEQNELDEIKRRARERVELQRQTRNLEQSADELAATLKEMQAVDASDGNAGGNSKRKAIFDADRFYALFPDTFDPSSELSDEQKSYLLEQPSPDQLQTLLEAYEEHNKSINEEIEVLKSKNVVLGEQYRRMVMACTGWSAEQVDAAAEGLMECVKDLNQDPMSEEMALEILMQDRGQDW</sequence>
<gene>
    <name evidence="10" type="ORF">CIRG_05277</name>
</gene>
<feature type="region of interest" description="Disordered" evidence="8">
    <location>
        <begin position="1"/>
        <end position="58"/>
    </location>
</feature>
<dbReference type="InterPro" id="IPR036887">
    <property type="entry name" value="HTH_APSES_sf"/>
</dbReference>
<feature type="region of interest" description="Disordered" evidence="8">
    <location>
        <begin position="294"/>
        <end position="348"/>
    </location>
</feature>
<dbReference type="SUPFAM" id="SSF48403">
    <property type="entry name" value="Ankyrin repeat"/>
    <property type="match status" value="1"/>
</dbReference>
<evidence type="ECO:0000256" key="3">
    <source>
        <dbReference type="ARBA" id="ARBA00022969"/>
    </source>
</evidence>
<dbReference type="FunFam" id="3.10.260.10:FF:000001">
    <property type="entry name" value="APSES transcription factor (MbpA)"/>
    <property type="match status" value="1"/>
</dbReference>
<organism evidence="10 11">
    <name type="scientific">Coccidioides immitis RMSCC 2394</name>
    <dbReference type="NCBI Taxonomy" id="404692"/>
    <lineage>
        <taxon>Eukaryota</taxon>
        <taxon>Fungi</taxon>
        <taxon>Dikarya</taxon>
        <taxon>Ascomycota</taxon>
        <taxon>Pezizomycotina</taxon>
        <taxon>Eurotiomycetes</taxon>
        <taxon>Eurotiomycetidae</taxon>
        <taxon>Onygenales</taxon>
        <taxon>Onygenaceae</taxon>
        <taxon>Coccidioides</taxon>
    </lineage>
</organism>
<evidence type="ECO:0000256" key="4">
    <source>
        <dbReference type="ARBA" id="ARBA00023043"/>
    </source>
</evidence>
<name>A0A0J6YAA1_COCIT</name>
<keyword evidence="4" id="KW-0040">ANK repeat</keyword>
<dbReference type="GO" id="GO:0030907">
    <property type="term" value="C:MBF transcription complex"/>
    <property type="evidence" value="ECO:0007669"/>
    <property type="project" value="TreeGrafter"/>
</dbReference>
<dbReference type="Pfam" id="PF13637">
    <property type="entry name" value="Ank_4"/>
    <property type="match status" value="1"/>
</dbReference>
<evidence type="ECO:0000313" key="11">
    <source>
        <dbReference type="Proteomes" id="UP000054565"/>
    </source>
</evidence>
<dbReference type="Proteomes" id="UP000054565">
    <property type="component" value="Unassembled WGS sequence"/>
</dbReference>
<dbReference type="AlphaFoldDB" id="A0A0J6YAA1"/>
<dbReference type="SUPFAM" id="SSF54616">
    <property type="entry name" value="DNA-binding domain of Mlu1-box binding protein MBP1"/>
    <property type="match status" value="1"/>
</dbReference>
<evidence type="ECO:0000256" key="8">
    <source>
        <dbReference type="SAM" id="MobiDB-lite"/>
    </source>
</evidence>
<dbReference type="PROSITE" id="PS51299">
    <property type="entry name" value="HTH_APSES"/>
    <property type="match status" value="1"/>
</dbReference>
<dbReference type="Gene3D" id="3.10.260.10">
    <property type="entry name" value="Transcription regulator HTH, APSES-type DNA-binding domain"/>
    <property type="match status" value="1"/>
</dbReference>
<dbReference type="GO" id="GO:0033309">
    <property type="term" value="C:SBF transcription complex"/>
    <property type="evidence" value="ECO:0007669"/>
    <property type="project" value="TreeGrafter"/>
</dbReference>
<dbReference type="STRING" id="404692.A0A0J6YAA1"/>
<feature type="compositionally biased region" description="Basic and acidic residues" evidence="8">
    <location>
        <begin position="307"/>
        <end position="319"/>
    </location>
</feature>
<dbReference type="GO" id="GO:0048315">
    <property type="term" value="P:conidium formation"/>
    <property type="evidence" value="ECO:0007669"/>
    <property type="project" value="UniProtKB-KW"/>
</dbReference>
<evidence type="ECO:0000256" key="7">
    <source>
        <dbReference type="SAM" id="Coils"/>
    </source>
</evidence>
<feature type="compositionally biased region" description="Polar residues" evidence="8">
    <location>
        <begin position="294"/>
        <end position="306"/>
    </location>
</feature>
<dbReference type="GO" id="GO:0003677">
    <property type="term" value="F:DNA binding"/>
    <property type="evidence" value="ECO:0007669"/>
    <property type="project" value="InterPro"/>
</dbReference>
<feature type="compositionally biased region" description="Polar residues" evidence="8">
    <location>
        <begin position="324"/>
        <end position="346"/>
    </location>
</feature>
<keyword evidence="7" id="KW-0175">Coiled coil</keyword>